<evidence type="ECO:0000313" key="2">
    <source>
        <dbReference type="Proteomes" id="UP000094009"/>
    </source>
</evidence>
<reference evidence="1 2" key="1">
    <citation type="submission" date="2014-07" db="EMBL/GenBank/DDBJ databases">
        <title>Draft genome sequence of Thalassospira tepidiphila 1-1B.</title>
        <authorList>
            <person name="Lai Q."/>
            <person name="Shao Z."/>
        </authorList>
    </citation>
    <scope>NUCLEOTIDE SEQUENCE [LARGE SCALE GENOMIC DNA]</scope>
    <source>
        <strain evidence="1 2">MCCC 1A03514</strain>
    </source>
</reference>
<name>A0A853L5U2_9PROT</name>
<evidence type="ECO:0000313" key="1">
    <source>
        <dbReference type="EMBL" id="OAZ11733.1"/>
    </source>
</evidence>
<dbReference type="Proteomes" id="UP000094009">
    <property type="component" value="Unassembled WGS sequence"/>
</dbReference>
<gene>
    <name evidence="1" type="ORF">TH4_01185</name>
</gene>
<dbReference type="EMBL" id="JPVZ01000001">
    <property type="protein sequence ID" value="OAZ11733.1"/>
    <property type="molecule type" value="Genomic_DNA"/>
</dbReference>
<protein>
    <submittedName>
        <fullName evidence="1">Uncharacterized protein</fullName>
    </submittedName>
</protein>
<proteinExistence type="predicted"/>
<comment type="caution">
    <text evidence="1">The sequence shown here is derived from an EMBL/GenBank/DDBJ whole genome shotgun (WGS) entry which is preliminary data.</text>
</comment>
<organism evidence="1 2">
    <name type="scientific">Thalassospira tepidiphila MCCC 1A03514</name>
    <dbReference type="NCBI Taxonomy" id="1177930"/>
    <lineage>
        <taxon>Bacteria</taxon>
        <taxon>Pseudomonadati</taxon>
        <taxon>Pseudomonadota</taxon>
        <taxon>Alphaproteobacteria</taxon>
        <taxon>Rhodospirillales</taxon>
        <taxon>Thalassospiraceae</taxon>
        <taxon>Thalassospira</taxon>
    </lineage>
</organism>
<dbReference type="AlphaFoldDB" id="A0A853L5U2"/>
<sequence length="124" mass="13724">MACWPATGQKETALLWRSRAVSEGKDKNAARIMNRDPALRLLMQTNPGGIDPLFRILGIILRVVFSSIRNVVCRMGRASIKTERSFLTKGQALKAVIGRLATTGLYDAQGSNRKTDHRSWSPAN</sequence>
<accession>A0A853L5U2</accession>